<dbReference type="Proteomes" id="UP000092740">
    <property type="component" value="Unassembled WGS sequence"/>
</dbReference>
<gene>
    <name evidence="3" type="ORF">BBB48_03935</name>
</gene>
<dbReference type="InterPro" id="IPR005068">
    <property type="entry name" value="Phage_lambda_Stf-r2"/>
</dbReference>
<comment type="caution">
    <text evidence="3">The sequence shown here is derived from an EMBL/GenBank/DDBJ whole genome shotgun (WGS) entry which is preliminary data.</text>
</comment>
<accession>A0AB36E9V6</accession>
<evidence type="ECO:0000313" key="3">
    <source>
        <dbReference type="EMBL" id="OBY52287.1"/>
    </source>
</evidence>
<evidence type="ECO:0000259" key="2">
    <source>
        <dbReference type="Pfam" id="PF21882"/>
    </source>
</evidence>
<dbReference type="EMBL" id="MAQD01000005">
    <property type="protein sequence ID" value="OBY52287.1"/>
    <property type="molecule type" value="Genomic_DNA"/>
</dbReference>
<feature type="domain" description="Putative tail fiber protein gp53-like C-terminal" evidence="2">
    <location>
        <begin position="316"/>
        <end position="400"/>
    </location>
</feature>
<dbReference type="AlphaFoldDB" id="A0AB36E9V6"/>
<proteinExistence type="predicted"/>
<sequence length="400" mass="43335">MKTLLPEINSADKRFHAGNPATGEQGTRVTDTWLNDVQDCVRDVQAEAHYVLQKAGFTPKAETQTQLYQAILKIIDDNRKSASVTQKGEVKLTSDTGLDSEDLGLTAKAGKVLAKGIADLRLAMNNYIPLKSRSSSVTSNDENGVATPKAVKIAYDKGVDAKETADNANNNANGRVSKSGDRLTGILYSVGISSKHFGYGTYANQYTSGAPFMVEVTGSQDRDTYHPFVKGLVRSKGRYGAGFSFGYTTKQGAGDGFGRGIIHLIEDNGANRLWAFEHNGDFNSAGDVHSSSGKSLNNSVQTSDYRSQWGQTGWVKLPNGLILQWGKTPVVHDENSTDIVFPIAFPNKVLNIQLTENQMRTVAAHATHLAALNVTNSKFTFKINSTLPIDSSADWFAIGY</sequence>
<evidence type="ECO:0000313" key="4">
    <source>
        <dbReference type="Proteomes" id="UP000092740"/>
    </source>
</evidence>
<dbReference type="Pfam" id="PF03406">
    <property type="entry name" value="Phage_fiber_2"/>
    <property type="match status" value="1"/>
</dbReference>
<organism evidence="3 4">
    <name type="scientific">Haemophilus parainfluenzae</name>
    <dbReference type="NCBI Taxonomy" id="729"/>
    <lineage>
        <taxon>Bacteria</taxon>
        <taxon>Pseudomonadati</taxon>
        <taxon>Pseudomonadota</taxon>
        <taxon>Gammaproteobacteria</taxon>
        <taxon>Pasteurellales</taxon>
        <taxon>Pasteurellaceae</taxon>
        <taxon>Haemophilus</taxon>
    </lineage>
</organism>
<dbReference type="Pfam" id="PF21882">
    <property type="entry name" value="Gp53-like_C"/>
    <property type="match status" value="1"/>
</dbReference>
<name>A0AB36E9V6_HAEPA</name>
<dbReference type="Gene3D" id="2.60.40.3940">
    <property type="match status" value="1"/>
</dbReference>
<dbReference type="InterPro" id="IPR054075">
    <property type="entry name" value="Gp53-like_C"/>
</dbReference>
<feature type="region of interest" description="Disordered" evidence="1">
    <location>
        <begin position="1"/>
        <end position="27"/>
    </location>
</feature>
<reference evidence="3 4" key="1">
    <citation type="submission" date="2016-06" db="EMBL/GenBank/DDBJ databases">
        <title>Simultaneous identification of Haemophilus influenzae and Haemophilus haemolyticus using TaqMan real-time PCR.</title>
        <authorList>
            <person name="Price E.P."/>
            <person name="Sarovich D.S."/>
            <person name="Harris T."/>
            <person name="Spargo J.C."/>
            <person name="Nosworthy E."/>
            <person name="Beissbarth J."/>
            <person name="Smith-Vaughan H.C."/>
        </authorList>
    </citation>
    <scope>NUCLEOTIDE SEQUENCE [LARGE SCALE GENOMIC DNA]</scope>
    <source>
        <strain evidence="3 4">ATCC 9796</strain>
    </source>
</reference>
<dbReference type="RefSeq" id="WP_065285649.1">
    <property type="nucleotide sequence ID" value="NZ_MAQD01000005.1"/>
</dbReference>
<evidence type="ECO:0000256" key="1">
    <source>
        <dbReference type="SAM" id="MobiDB-lite"/>
    </source>
</evidence>
<protein>
    <recommendedName>
        <fullName evidence="2">Putative tail fiber protein gp53-like C-terminal domain-containing protein</fullName>
    </recommendedName>
</protein>